<dbReference type="EMBL" id="JMGO02000006">
    <property type="protein sequence ID" value="KXU79709.1"/>
    <property type="molecule type" value="Genomic_DNA"/>
</dbReference>
<evidence type="ECO:0000313" key="4">
    <source>
        <dbReference type="Proteomes" id="UP000078435"/>
    </source>
</evidence>
<accession>A0A175VGU9</accession>
<comment type="caution">
    <text evidence="3">The sequence shown here is derived from an EMBL/GenBank/DDBJ whole genome shotgun (WGS) entry which is preliminary data.</text>
</comment>
<organism evidence="3 4">
    <name type="scientific">Aeromonas enteropelogenes</name>
    <name type="common">Aeromonas trota</name>
    <dbReference type="NCBI Taxonomy" id="29489"/>
    <lineage>
        <taxon>Bacteria</taxon>
        <taxon>Pseudomonadati</taxon>
        <taxon>Pseudomonadota</taxon>
        <taxon>Gammaproteobacteria</taxon>
        <taxon>Aeromonadales</taxon>
        <taxon>Aeromonadaceae</taxon>
        <taxon>Aeromonas</taxon>
    </lineage>
</organism>
<dbReference type="AlphaFoldDB" id="A0A175VGU9"/>
<proteinExistence type="predicted"/>
<keyword evidence="1" id="KW-1133">Transmembrane helix</keyword>
<feature type="transmembrane region" description="Helical" evidence="1">
    <location>
        <begin position="19"/>
        <end position="36"/>
    </location>
</feature>
<dbReference type="OrthoDB" id="6189592at2"/>
<name>A0A175VGU9_AEREN</name>
<feature type="transmembrane region" description="Helical" evidence="1">
    <location>
        <begin position="56"/>
        <end position="74"/>
    </location>
</feature>
<keyword evidence="1" id="KW-0812">Transmembrane</keyword>
<protein>
    <recommendedName>
        <fullName evidence="2">Nucleoside transporter/FeoB GTPase Gate domain-containing protein</fullName>
    </recommendedName>
</protein>
<dbReference type="RefSeq" id="WP_061476558.1">
    <property type="nucleotide sequence ID" value="NZ_JAAKTJ010000009.1"/>
</dbReference>
<feature type="transmembrane region" description="Helical" evidence="1">
    <location>
        <begin position="170"/>
        <end position="188"/>
    </location>
</feature>
<evidence type="ECO:0000256" key="1">
    <source>
        <dbReference type="SAM" id="Phobius"/>
    </source>
</evidence>
<feature type="transmembrane region" description="Helical" evidence="1">
    <location>
        <begin position="136"/>
        <end position="158"/>
    </location>
</feature>
<sequence length="390" mass="41144">MENHVVIESKGRLAALRGWLEPVLVLLILGGLFGYLGSEMGLSAMVNTLFNTAHQLLLNTVLFIMGITVLSGALSQLLSEFGVIRLLEVLLAPLMKPVFRLPGRTALAALMTFFSDNPAVISLARDSRFRKGFTPWQLVSLTNFGTAFGMGLIVVTFMATLQLPSGESTATAALIGLLGALVGSVVSTRLMQRMIRPLVGEVLPESLDSAHGPKPGLRKEAAPGWLRVLNSLLDGGKSGVELGMAVIPGVLIISTFVMLLTFGPGEKGYTGEAFQGVALLPVLAAKAGWLFDLLFGFQQPELVAFPATSLGAVGAAMSLVPPFIAKGWITGNEVAVFTAMGMCWSGFLSTHTAMLDALGYRHLTSRAIVAHTVGGLCAGVAAHQLYLLLG</sequence>
<dbReference type="Proteomes" id="UP000078435">
    <property type="component" value="Unassembled WGS sequence"/>
</dbReference>
<feature type="transmembrane region" description="Helical" evidence="1">
    <location>
        <begin position="336"/>
        <end position="355"/>
    </location>
</feature>
<dbReference type="Pfam" id="PF07670">
    <property type="entry name" value="Gate"/>
    <property type="match status" value="1"/>
</dbReference>
<dbReference type="InterPro" id="IPR011642">
    <property type="entry name" value="Gate_dom"/>
</dbReference>
<feature type="transmembrane region" description="Helical" evidence="1">
    <location>
        <begin position="242"/>
        <end position="262"/>
    </location>
</feature>
<gene>
    <name evidence="3" type="ORF">LCR_16425</name>
</gene>
<reference evidence="3 4" key="1">
    <citation type="submission" date="2016-02" db="EMBL/GenBank/DDBJ databases">
        <title>Draft genome sequence of Aeromonas trota strain 1999lcr isolated from cerebrospinal fluid (CSF).</title>
        <authorList>
            <person name="Dallagassa C.B."/>
            <person name="Prediger K.C."/>
            <person name="Weiss V.A."/>
            <person name="Assis F.E."/>
            <person name="Baura V."/>
            <person name="Cruz L.M."/>
            <person name="Souza E.M."/>
            <person name="Pedrosa F.O."/>
            <person name="Fadel-Picheth C.M."/>
        </authorList>
    </citation>
    <scope>NUCLEOTIDE SEQUENCE [LARGE SCALE GENOMIC DNA]</scope>
    <source>
        <strain evidence="3 4">1999lcr</strain>
    </source>
</reference>
<keyword evidence="1" id="KW-0472">Membrane</keyword>
<evidence type="ECO:0000313" key="3">
    <source>
        <dbReference type="EMBL" id="KXU79709.1"/>
    </source>
</evidence>
<feature type="transmembrane region" description="Helical" evidence="1">
    <location>
        <begin position="367"/>
        <end position="389"/>
    </location>
</feature>
<evidence type="ECO:0000259" key="2">
    <source>
        <dbReference type="Pfam" id="PF07670"/>
    </source>
</evidence>
<feature type="transmembrane region" description="Helical" evidence="1">
    <location>
        <begin position="302"/>
        <end position="324"/>
    </location>
</feature>
<feature type="domain" description="Nucleoside transporter/FeoB GTPase Gate" evidence="2">
    <location>
        <begin position="64"/>
        <end position="155"/>
    </location>
</feature>
<feature type="transmembrane region" description="Helical" evidence="1">
    <location>
        <begin position="274"/>
        <end position="295"/>
    </location>
</feature>